<evidence type="ECO:0000313" key="2">
    <source>
        <dbReference type="EMBL" id="CAH1443923.1"/>
    </source>
</evidence>
<feature type="signal peptide" evidence="1">
    <location>
        <begin position="1"/>
        <end position="29"/>
    </location>
</feature>
<keyword evidence="3" id="KW-1185">Reference proteome</keyword>
<proteinExistence type="predicted"/>
<sequence>MITMTISEKPLRLFLSFSAICFRLLTTTGQSFNIVPRCFFPFWNIFKRLEFGTTHLKQNQMLALVEILREESMS</sequence>
<protein>
    <recommendedName>
        <fullName evidence="4">Secreted protein</fullName>
    </recommendedName>
</protein>
<evidence type="ECO:0008006" key="4">
    <source>
        <dbReference type="Google" id="ProtNLM"/>
    </source>
</evidence>
<reference evidence="2 3" key="1">
    <citation type="submission" date="2022-01" db="EMBL/GenBank/DDBJ databases">
        <authorList>
            <person name="Xiong W."/>
            <person name="Schranz E."/>
        </authorList>
    </citation>
    <scope>NUCLEOTIDE SEQUENCE [LARGE SCALE GENOMIC DNA]</scope>
</reference>
<evidence type="ECO:0000256" key="1">
    <source>
        <dbReference type="SAM" id="SignalP"/>
    </source>
</evidence>
<feature type="chain" id="PRO_5043471170" description="Secreted protein" evidence="1">
    <location>
        <begin position="30"/>
        <end position="74"/>
    </location>
</feature>
<dbReference type="Proteomes" id="UP001157418">
    <property type="component" value="Unassembled WGS sequence"/>
</dbReference>
<dbReference type="EMBL" id="CAKMRJ010005523">
    <property type="protein sequence ID" value="CAH1443923.1"/>
    <property type="molecule type" value="Genomic_DNA"/>
</dbReference>
<gene>
    <name evidence="2" type="ORF">LVIROSA_LOCUS29803</name>
</gene>
<evidence type="ECO:0000313" key="3">
    <source>
        <dbReference type="Proteomes" id="UP001157418"/>
    </source>
</evidence>
<dbReference type="AlphaFoldDB" id="A0AAU9P1K6"/>
<keyword evidence="1" id="KW-0732">Signal</keyword>
<organism evidence="2 3">
    <name type="scientific">Lactuca virosa</name>
    <dbReference type="NCBI Taxonomy" id="75947"/>
    <lineage>
        <taxon>Eukaryota</taxon>
        <taxon>Viridiplantae</taxon>
        <taxon>Streptophyta</taxon>
        <taxon>Embryophyta</taxon>
        <taxon>Tracheophyta</taxon>
        <taxon>Spermatophyta</taxon>
        <taxon>Magnoliopsida</taxon>
        <taxon>eudicotyledons</taxon>
        <taxon>Gunneridae</taxon>
        <taxon>Pentapetalae</taxon>
        <taxon>asterids</taxon>
        <taxon>campanulids</taxon>
        <taxon>Asterales</taxon>
        <taxon>Asteraceae</taxon>
        <taxon>Cichorioideae</taxon>
        <taxon>Cichorieae</taxon>
        <taxon>Lactucinae</taxon>
        <taxon>Lactuca</taxon>
    </lineage>
</organism>
<name>A0AAU9P1K6_9ASTR</name>
<accession>A0AAU9P1K6</accession>
<comment type="caution">
    <text evidence="2">The sequence shown here is derived from an EMBL/GenBank/DDBJ whole genome shotgun (WGS) entry which is preliminary data.</text>
</comment>